<name>K3WUU2_GLOUD</name>
<reference evidence="7" key="3">
    <citation type="submission" date="2015-02" db="UniProtKB">
        <authorList>
            <consortium name="EnsemblProtists"/>
        </authorList>
    </citation>
    <scope>IDENTIFICATION</scope>
    <source>
        <strain evidence="7">DAOM BR144</strain>
    </source>
</reference>
<reference evidence="8" key="1">
    <citation type="journal article" date="2010" name="Genome Biol.">
        <title>Genome sequence of the necrotrophic plant pathogen Pythium ultimum reveals original pathogenicity mechanisms and effector repertoire.</title>
        <authorList>
            <person name="Levesque C.A."/>
            <person name="Brouwer H."/>
            <person name="Cano L."/>
            <person name="Hamilton J.P."/>
            <person name="Holt C."/>
            <person name="Huitema E."/>
            <person name="Raffaele S."/>
            <person name="Robideau G.P."/>
            <person name="Thines M."/>
            <person name="Win J."/>
            <person name="Zerillo M.M."/>
            <person name="Beakes G.W."/>
            <person name="Boore J.L."/>
            <person name="Busam D."/>
            <person name="Dumas B."/>
            <person name="Ferriera S."/>
            <person name="Fuerstenberg S.I."/>
            <person name="Gachon C.M."/>
            <person name="Gaulin E."/>
            <person name="Govers F."/>
            <person name="Grenville-Briggs L."/>
            <person name="Horner N."/>
            <person name="Hostetler J."/>
            <person name="Jiang R.H."/>
            <person name="Johnson J."/>
            <person name="Krajaejun T."/>
            <person name="Lin H."/>
            <person name="Meijer H.J."/>
            <person name="Moore B."/>
            <person name="Morris P."/>
            <person name="Phuntmart V."/>
            <person name="Puiu D."/>
            <person name="Shetty J."/>
            <person name="Stajich J.E."/>
            <person name="Tripathy S."/>
            <person name="Wawra S."/>
            <person name="van West P."/>
            <person name="Whitty B.R."/>
            <person name="Coutinho P.M."/>
            <person name="Henrissat B."/>
            <person name="Martin F."/>
            <person name="Thomas P.D."/>
            <person name="Tyler B.M."/>
            <person name="De Vries R.P."/>
            <person name="Kamoun S."/>
            <person name="Yandell M."/>
            <person name="Tisserat N."/>
            <person name="Buell C.R."/>
        </authorList>
    </citation>
    <scope>NUCLEOTIDE SEQUENCE</scope>
    <source>
        <strain evidence="8">DAOM:BR144</strain>
    </source>
</reference>
<feature type="signal peptide" evidence="6">
    <location>
        <begin position="1"/>
        <end position="19"/>
    </location>
</feature>
<evidence type="ECO:0000313" key="7">
    <source>
        <dbReference type="EnsemblProtists" id="PYU1_T008739"/>
    </source>
</evidence>
<dbReference type="Pfam" id="PF03198">
    <property type="entry name" value="Glyco_hydro_72"/>
    <property type="match status" value="1"/>
</dbReference>
<evidence type="ECO:0000256" key="3">
    <source>
        <dbReference type="ARBA" id="ARBA00023157"/>
    </source>
</evidence>
<dbReference type="PANTHER" id="PTHR31468:SF2">
    <property type="entry name" value="1,3-BETA-GLUCANOSYLTRANSFERASE GAS1"/>
    <property type="match status" value="1"/>
</dbReference>
<keyword evidence="8" id="KW-1185">Reference proteome</keyword>
<dbReference type="SUPFAM" id="SSF51445">
    <property type="entry name" value="(Trans)glycosidases"/>
    <property type="match status" value="1"/>
</dbReference>
<evidence type="ECO:0000256" key="1">
    <source>
        <dbReference type="ARBA" id="ARBA00007528"/>
    </source>
</evidence>
<dbReference type="Proteomes" id="UP000019132">
    <property type="component" value="Unassembled WGS sequence"/>
</dbReference>
<protein>
    <recommendedName>
        <fullName evidence="9">Glycoside hydrolase family 5 domain-containing protein</fullName>
    </recommendedName>
</protein>
<comment type="similarity">
    <text evidence="1">Belongs to the glycosyl hydrolase 72 family.</text>
</comment>
<dbReference type="EMBL" id="GL376558">
    <property type="status" value="NOT_ANNOTATED_CDS"/>
    <property type="molecule type" value="Genomic_DNA"/>
</dbReference>
<feature type="transmembrane region" description="Helical" evidence="5">
    <location>
        <begin position="478"/>
        <end position="500"/>
    </location>
</feature>
<dbReference type="OMA" id="GNEVNHV"/>
<organism evidence="7 8">
    <name type="scientific">Globisporangium ultimum (strain ATCC 200006 / CBS 805.95 / DAOM BR144)</name>
    <name type="common">Pythium ultimum</name>
    <dbReference type="NCBI Taxonomy" id="431595"/>
    <lineage>
        <taxon>Eukaryota</taxon>
        <taxon>Sar</taxon>
        <taxon>Stramenopiles</taxon>
        <taxon>Oomycota</taxon>
        <taxon>Peronosporomycetes</taxon>
        <taxon>Pythiales</taxon>
        <taxon>Pythiaceae</taxon>
        <taxon>Globisporangium</taxon>
    </lineage>
</organism>
<dbReference type="GO" id="GO:0034411">
    <property type="term" value="P:cell wall (1-&gt;3)-beta-D-glucan biosynthetic process"/>
    <property type="evidence" value="ECO:0007669"/>
    <property type="project" value="TreeGrafter"/>
</dbReference>
<dbReference type="Gene3D" id="3.20.20.80">
    <property type="entry name" value="Glycosidases"/>
    <property type="match status" value="1"/>
</dbReference>
<keyword evidence="5" id="KW-1133">Transmembrane helix</keyword>
<dbReference type="InterPro" id="IPR004886">
    <property type="entry name" value="Glucanosyltransferase"/>
</dbReference>
<evidence type="ECO:0000256" key="6">
    <source>
        <dbReference type="SAM" id="SignalP"/>
    </source>
</evidence>
<dbReference type="AlphaFoldDB" id="K3WUU2"/>
<accession>K3WUU2</accession>
<dbReference type="InterPro" id="IPR017853">
    <property type="entry name" value="GH"/>
</dbReference>
<evidence type="ECO:0000256" key="2">
    <source>
        <dbReference type="ARBA" id="ARBA00022729"/>
    </source>
</evidence>
<dbReference type="InParanoid" id="K3WUU2"/>
<keyword evidence="5" id="KW-0472">Membrane</keyword>
<keyword evidence="4" id="KW-0325">Glycoprotein</keyword>
<sequence>MKLAAILASVAALAGRVESYTNPITIKGYKMYDAKTGDYFSAKGIDYYPRPNTGELNENNVDFFTDDHASVWEKDIEYLAATGANAVRLYAVDPTKSHDMFMCALRAKGMYALIDLGASCKGCSISNDKYPTCYPSTLKDRGEQIILAFAKYDNVLAFSAGNEVNHVVTDPTMNAPCQKKFIRDMRKFTADCSKTMRSIPVGVVLADHERDFNALYYSCRTNVSDTYENAEWYGLNAYLSCDPLITDGSKATGLLNMLNDFLSYKMPIPVLLTEFGCLNKVFSPVGDYEAQRTWLEAGWISTDKYREVLSGGFAFEYSTEYANAVNENPNKSSEYPFKKYGPGNWGLGYFSPKNCDHGSEPCTYKPMPNYENLKAQYNVTATTNEPKMASFVPATDRVSPPPCPTNGTVLAEATWPVDSVQSYACPAVALSFTCPNQASSGIWVGTTLLNTTETPSTTTPTTTTPDTTKPATATAGTLASATAAVASFVVTTCMAISVAFT</sequence>
<evidence type="ECO:0008006" key="9">
    <source>
        <dbReference type="Google" id="ProtNLM"/>
    </source>
</evidence>
<dbReference type="GO" id="GO:0005886">
    <property type="term" value="C:plasma membrane"/>
    <property type="evidence" value="ECO:0007669"/>
    <property type="project" value="TreeGrafter"/>
</dbReference>
<feature type="chain" id="PRO_5025448371" description="Glycoside hydrolase family 5 domain-containing protein" evidence="6">
    <location>
        <begin position="20"/>
        <end position="501"/>
    </location>
</feature>
<dbReference type="GO" id="GO:0042124">
    <property type="term" value="F:1,3-beta-glucanosyltransferase activity"/>
    <property type="evidence" value="ECO:0007669"/>
    <property type="project" value="TreeGrafter"/>
</dbReference>
<proteinExistence type="inferred from homology"/>
<dbReference type="STRING" id="431595.K3WUU2"/>
<dbReference type="HOGENOM" id="CLU_025302_0_1_1"/>
<reference evidence="8" key="2">
    <citation type="submission" date="2010-04" db="EMBL/GenBank/DDBJ databases">
        <authorList>
            <person name="Buell R."/>
            <person name="Hamilton J."/>
            <person name="Hostetler J."/>
        </authorList>
    </citation>
    <scope>NUCLEOTIDE SEQUENCE [LARGE SCALE GENOMIC DNA]</scope>
    <source>
        <strain evidence="8">DAOM:BR144</strain>
    </source>
</reference>
<dbReference type="PANTHER" id="PTHR31468">
    <property type="entry name" value="1,3-BETA-GLUCANOSYLTRANSFERASE GAS1"/>
    <property type="match status" value="1"/>
</dbReference>
<evidence type="ECO:0000256" key="5">
    <source>
        <dbReference type="SAM" id="Phobius"/>
    </source>
</evidence>
<evidence type="ECO:0000256" key="4">
    <source>
        <dbReference type="ARBA" id="ARBA00023180"/>
    </source>
</evidence>
<keyword evidence="5" id="KW-0812">Transmembrane</keyword>
<dbReference type="VEuPathDB" id="FungiDB:PYU1_G008722"/>
<dbReference type="eggNOG" id="ENOG502QRZZ">
    <property type="taxonomic scope" value="Eukaryota"/>
</dbReference>
<evidence type="ECO:0000313" key="8">
    <source>
        <dbReference type="Proteomes" id="UP000019132"/>
    </source>
</evidence>
<keyword evidence="3" id="KW-1015">Disulfide bond</keyword>
<dbReference type="EnsemblProtists" id="PYU1_T008739">
    <property type="protein sequence ID" value="PYU1_T008739"/>
    <property type="gene ID" value="PYU1_G008722"/>
</dbReference>
<keyword evidence="2 6" id="KW-0732">Signal</keyword>